<dbReference type="InterPro" id="IPR015421">
    <property type="entry name" value="PyrdxlP-dep_Trfase_major"/>
</dbReference>
<evidence type="ECO:0000256" key="4">
    <source>
        <dbReference type="ARBA" id="ARBA00022898"/>
    </source>
</evidence>
<dbReference type="EC" id="4.4.1.2" evidence="5"/>
<dbReference type="PANTHER" id="PTHR43797">
    <property type="entry name" value="HOMOCYSTEINE/CYSTEINE SYNTHASE"/>
    <property type="match status" value="1"/>
</dbReference>
<dbReference type="GO" id="GO:0018826">
    <property type="term" value="F:methionine gamma-lyase activity"/>
    <property type="evidence" value="ECO:0007669"/>
    <property type="project" value="UniProtKB-EC"/>
</dbReference>
<dbReference type="GO" id="GO:0071269">
    <property type="term" value="P:L-homocysteine biosynthetic process"/>
    <property type="evidence" value="ECO:0007669"/>
    <property type="project" value="TreeGrafter"/>
</dbReference>
<evidence type="ECO:0000313" key="11">
    <source>
        <dbReference type="EMBL" id="VWL99355.1"/>
    </source>
</evidence>
<keyword evidence="3" id="KW-0808">Transferase</keyword>
<organism evidence="11 12">
    <name type="scientific">Collinsella aerofaciens</name>
    <dbReference type="NCBI Taxonomy" id="74426"/>
    <lineage>
        <taxon>Bacteria</taxon>
        <taxon>Bacillati</taxon>
        <taxon>Actinomycetota</taxon>
        <taxon>Coriobacteriia</taxon>
        <taxon>Coriobacteriales</taxon>
        <taxon>Coriobacteriaceae</taxon>
        <taxon>Collinsella</taxon>
    </lineage>
</organism>
<dbReference type="PIRSF" id="PIRSF001434">
    <property type="entry name" value="CGS"/>
    <property type="match status" value="1"/>
</dbReference>
<dbReference type="InterPro" id="IPR000277">
    <property type="entry name" value="Cys/Met-Metab_PyrdxlP-dep_enz"/>
</dbReference>
<dbReference type="Gene3D" id="3.40.640.10">
    <property type="entry name" value="Type I PLP-dependent aspartate aminotransferase-like (Major domain)"/>
    <property type="match status" value="1"/>
</dbReference>
<dbReference type="InterPro" id="IPR015424">
    <property type="entry name" value="PyrdxlP-dep_Trfase"/>
</dbReference>
<evidence type="ECO:0000256" key="1">
    <source>
        <dbReference type="ARBA" id="ARBA00001933"/>
    </source>
</evidence>
<keyword evidence="4 9" id="KW-0663">Pyridoxal phosphate</keyword>
<dbReference type="PANTHER" id="PTHR43797:SF2">
    <property type="entry name" value="HOMOCYSTEINE_CYSTEINE SYNTHASE"/>
    <property type="match status" value="1"/>
</dbReference>
<evidence type="ECO:0000256" key="9">
    <source>
        <dbReference type="PIRSR" id="PIRSR001434-2"/>
    </source>
</evidence>
<feature type="modified residue" description="N6-(pyridoxal phosphate)lysine" evidence="9">
    <location>
        <position position="214"/>
    </location>
</feature>
<gene>
    <name evidence="11" type="primary">mgl_1</name>
    <name evidence="11" type="ORF">KCJAJFAP_00585</name>
</gene>
<protein>
    <recommendedName>
        <fullName evidence="5">homocysteine desulfhydrase</fullName>
        <ecNumber evidence="5">4.4.1.2</ecNumber>
    </recommendedName>
    <alternativeName>
        <fullName evidence="6">Homocysteine desulfhydrase</fullName>
    </alternativeName>
</protein>
<dbReference type="AlphaFoldDB" id="A0A5K1J7N9"/>
<dbReference type="GO" id="GO:0030170">
    <property type="term" value="F:pyridoxal phosphate binding"/>
    <property type="evidence" value="ECO:0007669"/>
    <property type="project" value="InterPro"/>
</dbReference>
<comment type="catalytic activity">
    <reaction evidence="7">
        <text>L-homocysteine + H2O = 2-oxobutanoate + hydrogen sulfide + NH4(+) + H(+)</text>
        <dbReference type="Rhea" id="RHEA:14501"/>
        <dbReference type="ChEBI" id="CHEBI:15377"/>
        <dbReference type="ChEBI" id="CHEBI:15378"/>
        <dbReference type="ChEBI" id="CHEBI:16763"/>
        <dbReference type="ChEBI" id="CHEBI:28938"/>
        <dbReference type="ChEBI" id="CHEBI:29919"/>
        <dbReference type="ChEBI" id="CHEBI:58199"/>
        <dbReference type="EC" id="4.4.1.2"/>
    </reaction>
    <physiologicalReaction direction="left-to-right" evidence="7">
        <dbReference type="Rhea" id="RHEA:14502"/>
    </physiologicalReaction>
</comment>
<evidence type="ECO:0000256" key="2">
    <source>
        <dbReference type="ARBA" id="ARBA00009077"/>
    </source>
</evidence>
<evidence type="ECO:0000256" key="8">
    <source>
        <dbReference type="ARBA" id="ARBA00052699"/>
    </source>
</evidence>
<dbReference type="EMBL" id="CABWIE010000030">
    <property type="protein sequence ID" value="VWL99355.1"/>
    <property type="molecule type" value="Genomic_DNA"/>
</dbReference>
<evidence type="ECO:0000256" key="6">
    <source>
        <dbReference type="ARBA" id="ARBA00047199"/>
    </source>
</evidence>
<evidence type="ECO:0000313" key="12">
    <source>
        <dbReference type="Proteomes" id="UP000361836"/>
    </source>
</evidence>
<sequence>MTEPSDERIDGMRFETALLHARRREPFAVESTTPPIYQTSAYAFDEEERHAAVAGGRAPGYVYTRLGNPTVAAFERRMAALEGGFAAVATASGMAAIFNAVSNVLRAGDKIVAGACLYGGTLELFESLRDFGIETVYVSELTPDTLEQAIDERTKLVFAETISNPKLEVLDIAAIAEVAHVHGIGLVVDNTVATPYLCRPLDLGADVVVESSSKYINGHSNAISGVVIDSGRGPWDPQRYPSMAKWAKFRNMAYTVKLRQGLFRDTGACLSPQNAFLNCTGIETLALRMERACANAQGLAEWFASSGHDVEVDYPGLPSHPGHDVAARQFGGRGFGALMSIRVGSQERAFKVINGVKLPLRVSNIGDTKTLITHPATTVFADNSPQEQQAAGVWPDTIRLSIGIEDLADLIEDFEQSLTAADQA</sequence>
<comment type="cofactor">
    <cofactor evidence="1 10">
        <name>pyridoxal 5'-phosphate</name>
        <dbReference type="ChEBI" id="CHEBI:597326"/>
    </cofactor>
</comment>
<dbReference type="GO" id="GO:0047982">
    <property type="term" value="F:homocysteine desulfhydrase activity"/>
    <property type="evidence" value="ECO:0007669"/>
    <property type="project" value="UniProtKB-EC"/>
</dbReference>
<reference evidence="11 12" key="1">
    <citation type="submission" date="2019-10" db="EMBL/GenBank/DDBJ databases">
        <authorList>
            <person name="Wolf R A."/>
        </authorList>
    </citation>
    <scope>NUCLEOTIDE SEQUENCE [LARGE SCALE GENOMIC DNA]</scope>
    <source>
        <strain evidence="11">Collinsella_aerofaciens_MC2</strain>
    </source>
</reference>
<dbReference type="GO" id="GO:0005737">
    <property type="term" value="C:cytoplasm"/>
    <property type="evidence" value="ECO:0007669"/>
    <property type="project" value="TreeGrafter"/>
</dbReference>
<proteinExistence type="inferred from homology"/>
<evidence type="ECO:0000256" key="10">
    <source>
        <dbReference type="RuleBase" id="RU362118"/>
    </source>
</evidence>
<name>A0A5K1J7N9_9ACTN</name>
<evidence type="ECO:0000256" key="3">
    <source>
        <dbReference type="ARBA" id="ARBA00022679"/>
    </source>
</evidence>
<dbReference type="CDD" id="cd00614">
    <property type="entry name" value="CGS_like"/>
    <property type="match status" value="1"/>
</dbReference>
<dbReference type="Pfam" id="PF01053">
    <property type="entry name" value="Cys_Met_Meta_PP"/>
    <property type="match status" value="1"/>
</dbReference>
<accession>A0A5K1J7N9</accession>
<keyword evidence="11" id="KW-0456">Lyase</keyword>
<comment type="catalytic activity">
    <reaction evidence="8">
        <text>L-methionine + H2O = methanethiol + 2-oxobutanoate + NH4(+)</text>
        <dbReference type="Rhea" id="RHEA:23800"/>
        <dbReference type="ChEBI" id="CHEBI:15377"/>
        <dbReference type="ChEBI" id="CHEBI:16007"/>
        <dbReference type="ChEBI" id="CHEBI:16763"/>
        <dbReference type="ChEBI" id="CHEBI:28938"/>
        <dbReference type="ChEBI" id="CHEBI:57844"/>
        <dbReference type="EC" id="4.4.1.11"/>
    </reaction>
    <physiologicalReaction direction="left-to-right" evidence="8">
        <dbReference type="Rhea" id="RHEA:23801"/>
    </physiologicalReaction>
</comment>
<comment type="similarity">
    <text evidence="2 10">Belongs to the trans-sulfuration enzymes family.</text>
</comment>
<dbReference type="InterPro" id="IPR015422">
    <property type="entry name" value="PyrdxlP-dep_Trfase_small"/>
</dbReference>
<dbReference type="GO" id="GO:0019346">
    <property type="term" value="P:transsulfuration"/>
    <property type="evidence" value="ECO:0007669"/>
    <property type="project" value="InterPro"/>
</dbReference>
<dbReference type="GO" id="GO:0006535">
    <property type="term" value="P:cysteine biosynthetic process from serine"/>
    <property type="evidence" value="ECO:0007669"/>
    <property type="project" value="TreeGrafter"/>
</dbReference>
<evidence type="ECO:0000256" key="7">
    <source>
        <dbReference type="ARBA" id="ARBA00048780"/>
    </source>
</evidence>
<dbReference type="FunFam" id="3.40.640.10:FF:000046">
    <property type="entry name" value="Cystathionine gamma-lyase"/>
    <property type="match status" value="1"/>
</dbReference>
<dbReference type="Gene3D" id="3.90.1150.10">
    <property type="entry name" value="Aspartate Aminotransferase, domain 1"/>
    <property type="match status" value="1"/>
</dbReference>
<dbReference type="GO" id="GO:0004124">
    <property type="term" value="F:cysteine synthase activity"/>
    <property type="evidence" value="ECO:0007669"/>
    <property type="project" value="TreeGrafter"/>
</dbReference>
<dbReference type="GO" id="GO:0003961">
    <property type="term" value="F:O-acetylhomoserine aminocarboxypropyltransferase activity"/>
    <property type="evidence" value="ECO:0007669"/>
    <property type="project" value="TreeGrafter"/>
</dbReference>
<dbReference type="Proteomes" id="UP000361836">
    <property type="component" value="Unassembled WGS sequence"/>
</dbReference>
<evidence type="ECO:0000256" key="5">
    <source>
        <dbReference type="ARBA" id="ARBA00047175"/>
    </source>
</evidence>
<dbReference type="RefSeq" id="WP_222837992.1">
    <property type="nucleotide sequence ID" value="NZ_CAAKNU010000106.1"/>
</dbReference>
<keyword evidence="12" id="KW-1185">Reference proteome</keyword>
<dbReference type="SUPFAM" id="SSF53383">
    <property type="entry name" value="PLP-dependent transferases"/>
    <property type="match status" value="1"/>
</dbReference>
<dbReference type="InterPro" id="IPR006235">
    <property type="entry name" value="OAc-hSer/O-AcSer_sulfhydrylase"/>
</dbReference>